<feature type="region of interest" description="Disordered" evidence="2">
    <location>
        <begin position="158"/>
        <end position="177"/>
    </location>
</feature>
<dbReference type="SUPFAM" id="SSF81383">
    <property type="entry name" value="F-box domain"/>
    <property type="match status" value="1"/>
</dbReference>
<dbReference type="EMBL" id="BDRX01000006">
    <property type="protein sequence ID" value="GBF88813.1"/>
    <property type="molecule type" value="Genomic_DNA"/>
</dbReference>
<reference evidence="4 5" key="1">
    <citation type="journal article" date="2018" name="Sci. Rep.">
        <title>Raphidocelis subcapitata (=Pseudokirchneriella subcapitata) provides an insight into genome evolution and environmental adaptations in the Sphaeropleales.</title>
        <authorList>
            <person name="Suzuki S."/>
            <person name="Yamaguchi H."/>
            <person name="Nakajima N."/>
            <person name="Kawachi M."/>
        </authorList>
    </citation>
    <scope>NUCLEOTIDE SEQUENCE [LARGE SCALE GENOMIC DNA]</scope>
    <source>
        <strain evidence="4 5">NIES-35</strain>
    </source>
</reference>
<keyword evidence="1" id="KW-0175">Coiled coil</keyword>
<dbReference type="PROSITE" id="PS51782">
    <property type="entry name" value="LYSM"/>
    <property type="match status" value="1"/>
</dbReference>
<dbReference type="PANTHER" id="PTHR20932:SF8">
    <property type="entry name" value="LD22649P"/>
    <property type="match status" value="1"/>
</dbReference>
<evidence type="ECO:0000256" key="2">
    <source>
        <dbReference type="SAM" id="MobiDB-lite"/>
    </source>
</evidence>
<dbReference type="CDD" id="cd00118">
    <property type="entry name" value="LysM"/>
    <property type="match status" value="1"/>
</dbReference>
<dbReference type="InterPro" id="IPR036779">
    <property type="entry name" value="LysM_dom_sf"/>
</dbReference>
<dbReference type="InParanoid" id="A0A2V0NTE2"/>
<name>A0A2V0NTE2_9CHLO</name>
<feature type="domain" description="LysM" evidence="3">
    <location>
        <begin position="77"/>
        <end position="121"/>
    </location>
</feature>
<comment type="caution">
    <text evidence="4">The sequence shown here is derived from an EMBL/GenBank/DDBJ whole genome shotgun (WGS) entry which is preliminary data.</text>
</comment>
<organism evidence="4 5">
    <name type="scientific">Raphidocelis subcapitata</name>
    <dbReference type="NCBI Taxonomy" id="307507"/>
    <lineage>
        <taxon>Eukaryota</taxon>
        <taxon>Viridiplantae</taxon>
        <taxon>Chlorophyta</taxon>
        <taxon>core chlorophytes</taxon>
        <taxon>Chlorophyceae</taxon>
        <taxon>CS clade</taxon>
        <taxon>Sphaeropleales</taxon>
        <taxon>Selenastraceae</taxon>
        <taxon>Raphidocelis</taxon>
    </lineage>
</organism>
<dbReference type="InterPro" id="IPR036047">
    <property type="entry name" value="F-box-like_dom_sf"/>
</dbReference>
<dbReference type="OrthoDB" id="538216at2759"/>
<dbReference type="Gene3D" id="3.10.350.10">
    <property type="entry name" value="LysM domain"/>
    <property type="match status" value="1"/>
</dbReference>
<evidence type="ECO:0000313" key="4">
    <source>
        <dbReference type="EMBL" id="GBF88813.1"/>
    </source>
</evidence>
<dbReference type="Proteomes" id="UP000247498">
    <property type="component" value="Unassembled WGS sequence"/>
</dbReference>
<dbReference type="PANTHER" id="PTHR20932">
    <property type="entry name" value="LYSM AND PUTATIVE PEPTIDOGLYCAN-BINDING DOMAIN-CONTAINING PROTEIN"/>
    <property type="match status" value="1"/>
</dbReference>
<keyword evidence="5" id="KW-1185">Reference proteome</keyword>
<evidence type="ECO:0000256" key="1">
    <source>
        <dbReference type="SAM" id="Coils"/>
    </source>
</evidence>
<gene>
    <name evidence="4" type="ORF">Rsub_01714</name>
</gene>
<evidence type="ECO:0000259" key="3">
    <source>
        <dbReference type="PROSITE" id="PS51782"/>
    </source>
</evidence>
<dbReference type="AlphaFoldDB" id="A0A2V0NTE2"/>
<accession>A0A2V0NTE2</accession>
<feature type="compositionally biased region" description="Gly residues" evidence="2">
    <location>
        <begin position="160"/>
        <end position="177"/>
    </location>
</feature>
<protein>
    <recommendedName>
        <fullName evidence="3">LysM domain-containing protein</fullName>
    </recommendedName>
</protein>
<evidence type="ECO:0000313" key="5">
    <source>
        <dbReference type="Proteomes" id="UP000247498"/>
    </source>
</evidence>
<dbReference type="InterPro" id="IPR018392">
    <property type="entry name" value="LysM"/>
</dbReference>
<sequence>MQGDVLAGVLSRLEPRELGRARCVSQAWLAAAAAALEPAFLRHWGLASVSLPPPGAPAPPRRPGFIETAALGSFVRAHAVAGRGDSFSSLAIRYGVTPQAIKRLNNVISDHSICSRVEIFVPVACARQLEGRHAEVRYCPQAKRYVIVLLEALDERHGGGGDGDGGDAGGGFGGGGRQARARAAAREAELQGEQLREKMSRLLGRCLRVDPEAALFYIDAHGGDVKAAMSAAAADAAWEEGTAGPIRTAPVQRWIRGDAGL</sequence>
<dbReference type="InterPro" id="IPR045030">
    <property type="entry name" value="LYSM1-4"/>
</dbReference>
<proteinExistence type="predicted"/>
<dbReference type="STRING" id="307507.A0A2V0NTE2"/>
<dbReference type="FunCoup" id="A0A2V0NTE2">
    <property type="interactions" value="81"/>
</dbReference>
<dbReference type="Pfam" id="PF01476">
    <property type="entry name" value="LysM"/>
    <property type="match status" value="1"/>
</dbReference>
<feature type="coiled-coil region" evidence="1">
    <location>
        <begin position="178"/>
        <end position="205"/>
    </location>
</feature>